<feature type="domain" description="Inositolphosphotransferase Aur1/Ipt1" evidence="7">
    <location>
        <begin position="50"/>
        <end position="235"/>
    </location>
</feature>
<dbReference type="AlphaFoldDB" id="A0A7K0DUA8"/>
<feature type="transmembrane region" description="Helical" evidence="6">
    <location>
        <begin position="111"/>
        <end position="130"/>
    </location>
</feature>
<feature type="transmembrane region" description="Helical" evidence="6">
    <location>
        <begin position="12"/>
        <end position="29"/>
    </location>
</feature>
<dbReference type="EMBL" id="WEGI01000010">
    <property type="protein sequence ID" value="MQY28962.1"/>
    <property type="molecule type" value="Genomic_DNA"/>
</dbReference>
<comment type="subcellular location">
    <subcellularLocation>
        <location evidence="1">Membrane</location>
        <topology evidence="1">Multi-pass membrane protein</topology>
    </subcellularLocation>
</comment>
<feature type="transmembrane region" description="Helical" evidence="6">
    <location>
        <begin position="81"/>
        <end position="99"/>
    </location>
</feature>
<dbReference type="PANTHER" id="PTHR31310">
    <property type="match status" value="1"/>
</dbReference>
<dbReference type="Pfam" id="PF14378">
    <property type="entry name" value="PAP2_3"/>
    <property type="match status" value="1"/>
</dbReference>
<keyword evidence="3 6" id="KW-1133">Transmembrane helix</keyword>
<evidence type="ECO:0000256" key="5">
    <source>
        <dbReference type="SAM" id="MobiDB-lite"/>
    </source>
</evidence>
<evidence type="ECO:0000313" key="9">
    <source>
        <dbReference type="Proteomes" id="UP000431401"/>
    </source>
</evidence>
<evidence type="ECO:0000259" key="7">
    <source>
        <dbReference type="Pfam" id="PF14378"/>
    </source>
</evidence>
<evidence type="ECO:0000256" key="4">
    <source>
        <dbReference type="ARBA" id="ARBA00023136"/>
    </source>
</evidence>
<dbReference type="Proteomes" id="UP000431401">
    <property type="component" value="Unassembled WGS sequence"/>
</dbReference>
<reference evidence="8 9" key="1">
    <citation type="submission" date="2019-10" db="EMBL/GenBank/DDBJ databases">
        <title>Nocardia macrotermitis sp. nov. and Nocardia aurantia sp. nov., isolated from the gut of fungus growing-termite Macrotermes natalensis.</title>
        <authorList>
            <person name="Benndorf R."/>
            <person name="Schwitalla J."/>
            <person name="Martin K."/>
            <person name="De Beer W."/>
            <person name="Kaster A.-K."/>
            <person name="Vollmers J."/>
            <person name="Poulsen M."/>
            <person name="Beemelmanns C."/>
        </authorList>
    </citation>
    <scope>NUCLEOTIDE SEQUENCE [LARGE SCALE GENOMIC DNA]</scope>
    <source>
        <strain evidence="8 9">RB56</strain>
    </source>
</reference>
<evidence type="ECO:0000313" key="8">
    <source>
        <dbReference type="EMBL" id="MQY28962.1"/>
    </source>
</evidence>
<dbReference type="GO" id="GO:0016020">
    <property type="term" value="C:membrane"/>
    <property type="evidence" value="ECO:0007669"/>
    <property type="project" value="UniProtKB-SubCell"/>
</dbReference>
<feature type="transmembrane region" description="Helical" evidence="6">
    <location>
        <begin position="170"/>
        <end position="189"/>
    </location>
</feature>
<dbReference type="CDD" id="cd03386">
    <property type="entry name" value="PAP2_Aur1_like"/>
    <property type="match status" value="1"/>
</dbReference>
<evidence type="ECO:0000256" key="2">
    <source>
        <dbReference type="ARBA" id="ARBA00022692"/>
    </source>
</evidence>
<dbReference type="RefSeq" id="WP_194290948.1">
    <property type="nucleotide sequence ID" value="NZ_WEGI01000010.1"/>
</dbReference>
<comment type="caution">
    <text evidence="8">The sequence shown here is derived from an EMBL/GenBank/DDBJ whole genome shotgun (WGS) entry which is preliminary data.</text>
</comment>
<keyword evidence="2 6" id="KW-0812">Transmembrane</keyword>
<proteinExistence type="predicted"/>
<name>A0A7K0DUA8_9NOCA</name>
<dbReference type="PANTHER" id="PTHR31310:SF7">
    <property type="entry name" value="PA-PHOSPHATASE RELATED-FAMILY PROTEIN DDB_G0268928"/>
    <property type="match status" value="1"/>
</dbReference>
<evidence type="ECO:0000256" key="6">
    <source>
        <dbReference type="SAM" id="Phobius"/>
    </source>
</evidence>
<feature type="transmembrane region" description="Helical" evidence="6">
    <location>
        <begin position="223"/>
        <end position="243"/>
    </location>
</feature>
<sequence>MIEPIRSSLSRYRAHLGEIALLLSLYIAYDGTRFLVRGGQDVADRNGQVVQRVEDRLGLRPEHWLNNLVADRAWLGIPADYAYATLHYVVTAAVLIWLWRAHRPAYRRGRTQLALATVAGLAGFVFFPTAPPRLLTGGGYVDVMSEHAAAGWWDDDASAPRGFGSITNEFAAMPSLHVGWAVWCGLLVFRHARHRWVRALGAAYPVLIVLVVVGTANHYLLDGIAGTALILLAGWAATPYLRWFDATTVRLRALPARVGAQLPVEQPTARPATAVPSRYLAPAHGTYAVPQGHSAPEGIAYAVATGRPVPAATTGRPAPAAVPTGHPAPAAATGHPAPAAATTGRATTAAAAPGRPASASRTTRHPADLPGGLPASGRPAPTVLAAARHPIAIPALTALATGLRAAGAVMVPPLGAEPQRKSA</sequence>
<dbReference type="InterPro" id="IPR052185">
    <property type="entry name" value="IPC_Synthase-Related"/>
</dbReference>
<dbReference type="InterPro" id="IPR026841">
    <property type="entry name" value="Aur1/Ipt1"/>
</dbReference>
<evidence type="ECO:0000256" key="3">
    <source>
        <dbReference type="ARBA" id="ARBA00022989"/>
    </source>
</evidence>
<evidence type="ECO:0000256" key="1">
    <source>
        <dbReference type="ARBA" id="ARBA00004141"/>
    </source>
</evidence>
<accession>A0A7K0DUA8</accession>
<feature type="transmembrane region" description="Helical" evidence="6">
    <location>
        <begin position="196"/>
        <end position="217"/>
    </location>
</feature>
<feature type="compositionally biased region" description="Low complexity" evidence="5">
    <location>
        <begin position="310"/>
        <end position="361"/>
    </location>
</feature>
<keyword evidence="4 6" id="KW-0472">Membrane</keyword>
<protein>
    <recommendedName>
        <fullName evidence="7">Inositolphosphotransferase Aur1/Ipt1 domain-containing protein</fullName>
    </recommendedName>
</protein>
<feature type="region of interest" description="Disordered" evidence="5">
    <location>
        <begin position="310"/>
        <end position="376"/>
    </location>
</feature>
<organism evidence="8 9">
    <name type="scientific">Nocardia aurantia</name>
    <dbReference type="NCBI Taxonomy" id="2585199"/>
    <lineage>
        <taxon>Bacteria</taxon>
        <taxon>Bacillati</taxon>
        <taxon>Actinomycetota</taxon>
        <taxon>Actinomycetes</taxon>
        <taxon>Mycobacteriales</taxon>
        <taxon>Nocardiaceae</taxon>
        <taxon>Nocardia</taxon>
    </lineage>
</organism>
<gene>
    <name evidence="8" type="ORF">NRB56_45510</name>
</gene>
<keyword evidence="9" id="KW-1185">Reference proteome</keyword>